<feature type="binding site" evidence="7 8">
    <location>
        <position position="116"/>
    </location>
    <ligand>
        <name>NADP(+)</name>
        <dbReference type="ChEBI" id="CHEBI:58349"/>
    </ligand>
</feature>
<proteinExistence type="evidence at protein level"/>
<evidence type="ECO:0000256" key="2">
    <source>
        <dbReference type="ARBA" id="ARBA00023002"/>
    </source>
</evidence>
<dbReference type="Gene3D" id="3.40.50.720">
    <property type="entry name" value="NAD(P)-binding Rossmann-like Domain"/>
    <property type="match status" value="1"/>
</dbReference>
<dbReference type="InterPro" id="IPR020904">
    <property type="entry name" value="Sc_DH/Rdtase_CS"/>
</dbReference>
<dbReference type="InterPro" id="IPR057326">
    <property type="entry name" value="KR_dom"/>
</dbReference>
<dbReference type="PDB" id="4KWI">
    <property type="method" value="X-ray"/>
    <property type="resolution" value="2.00 A"/>
    <property type="chains" value="A/B=2-253"/>
</dbReference>
<evidence type="ECO:0000313" key="4">
    <source>
        <dbReference type="EMBL" id="AAD13552.1"/>
    </source>
</evidence>
<dbReference type="AlphaFoldDB" id="Q9ZGC1"/>
<dbReference type="PANTHER" id="PTHR43639">
    <property type="entry name" value="OXIDOREDUCTASE, SHORT-CHAIN DEHYDROGENASE/REDUCTASE FAMILY (AFU_ORTHOLOGUE AFUA_5G02870)"/>
    <property type="match status" value="1"/>
</dbReference>
<accession>Q9ZGC1</accession>
<keyword evidence="6" id="KW-1185">Reference proteome</keyword>
<name>Q9ZGC1_STRCY</name>
<feature type="binding site" evidence="7 8">
    <location>
        <position position="64"/>
    </location>
    <ligand>
        <name>NADP(+)</name>
        <dbReference type="ChEBI" id="CHEBI:58349"/>
    </ligand>
</feature>
<feature type="binding site" evidence="7 8">
    <location>
        <position position="15"/>
    </location>
    <ligand>
        <name>NADP(+)</name>
        <dbReference type="ChEBI" id="CHEBI:58349"/>
    </ligand>
</feature>
<reference evidence="4" key="1">
    <citation type="journal article" date="1999" name="FEMS Microbiol. Lett.">
        <title>Cloning and characterization of a gene cluster from Streptomyces cyanogenus S136 probably involved in landomycin biosynthesis.</title>
        <authorList>
            <person name="Westrich L."/>
            <person name="Domann S."/>
            <person name="Faust B."/>
            <person name="Bedford D."/>
            <person name="Hopwood D.A."/>
            <person name="Bechthold A."/>
        </authorList>
    </citation>
    <scope>NUCLEOTIDE SEQUENCE</scope>
    <source>
        <strain evidence="4">S136</strain>
    </source>
</reference>
<dbReference type="PRINTS" id="PR00081">
    <property type="entry name" value="GDHRDH"/>
</dbReference>
<dbReference type="EC" id="1.1.1.100" evidence="5"/>
<evidence type="ECO:0007829" key="8">
    <source>
        <dbReference type="PDB" id="4KWI"/>
    </source>
</evidence>
<dbReference type="GO" id="GO:0004316">
    <property type="term" value="F:3-oxoacyl-[acyl-carrier-protein] reductase (NADPH) activity"/>
    <property type="evidence" value="ECO:0007669"/>
    <property type="project" value="UniProtKB-EC"/>
</dbReference>
<feature type="binding site" evidence="8">
    <location>
        <position position="160"/>
    </location>
    <ligand>
        <name>NADP(+)</name>
        <dbReference type="ChEBI" id="CHEBI:58349"/>
    </ligand>
</feature>
<feature type="binding site" evidence="7 8">
    <location>
        <position position="195"/>
    </location>
    <ligand>
        <name>NADP(+)</name>
        <dbReference type="ChEBI" id="CHEBI:58349"/>
    </ligand>
</feature>
<dbReference type="SUPFAM" id="SSF51735">
    <property type="entry name" value="NAD(P)-binding Rossmann-fold domains"/>
    <property type="match status" value="1"/>
</dbReference>
<comment type="similarity">
    <text evidence="1">Belongs to the short-chain dehydrogenases/reductases (SDR) family.</text>
</comment>
<dbReference type="GO" id="GO:0000166">
    <property type="term" value="F:nucleotide binding"/>
    <property type="evidence" value="ECO:0007669"/>
    <property type="project" value="UniProtKB-KW"/>
</dbReference>
<dbReference type="PDBsum" id="4KWI"/>
<feature type="binding site" evidence="9">
    <location>
        <position position="99"/>
    </location>
    <ligand>
        <name>NADP(+)</name>
        <dbReference type="ChEBI" id="CHEBI:58349"/>
    </ligand>
</feature>
<dbReference type="SMART" id="SM00822">
    <property type="entry name" value="PKS_KR"/>
    <property type="match status" value="1"/>
</dbReference>
<keyword evidence="2 5" id="KW-0560">Oxidoreductase</keyword>
<reference evidence="9" key="3">
    <citation type="journal article" date="2014" name="Chem. Biol.">
        <title>Structure-based engineering of angucyclinone 6-ketoreductases.</title>
        <authorList>
            <person name="Patrikainen P."/>
            <person name="Niiranen L."/>
            <person name="Thapa K."/>
            <person name="Paananen P."/>
            <person name="Tahtinen P."/>
            <person name="Mantsala P."/>
            <person name="Niemi J."/>
            <person name="Metsa-Ketela M."/>
        </authorList>
    </citation>
    <scope>X-RAY CRYSTALLOGRAPHY (2.50 ANGSTROMS) OF 2-253 IN COMPLEX WITH NADP(+)</scope>
</reference>
<dbReference type="PDB" id="4OSO">
    <property type="method" value="X-ray"/>
    <property type="resolution" value="2.50 A"/>
    <property type="chains" value="A/B=2-253"/>
</dbReference>
<dbReference type="PDB" id="4KWH">
    <property type="method" value="X-ray"/>
    <property type="resolution" value="1.70 A"/>
    <property type="chains" value="A/B=2-253"/>
</dbReference>
<evidence type="ECO:0000313" key="6">
    <source>
        <dbReference type="Proteomes" id="UP000663908"/>
    </source>
</evidence>
<feature type="binding site" evidence="7 8">
    <location>
        <position position="40"/>
    </location>
    <ligand>
        <name>NADP(+)</name>
        <dbReference type="ChEBI" id="CHEBI:58349"/>
    </ligand>
</feature>
<dbReference type="PROSITE" id="PS00061">
    <property type="entry name" value="ADH_SHORT"/>
    <property type="match status" value="1"/>
</dbReference>
<gene>
    <name evidence="4" type="primary">lanV</name>
    <name evidence="5" type="synonym">fabG10</name>
    <name evidence="5" type="ORF">S1361_29930</name>
</gene>
<dbReference type="FunFam" id="3.40.50.720:FF:000084">
    <property type="entry name" value="Short-chain dehydrogenase reductase"/>
    <property type="match status" value="1"/>
</dbReference>
<feature type="domain" description="Ketoreductase" evidence="3">
    <location>
        <begin position="7"/>
        <end position="194"/>
    </location>
</feature>
<evidence type="ECO:0007829" key="9">
    <source>
        <dbReference type="PDB" id="4OSO"/>
    </source>
</evidence>
<reference evidence="5 6" key="4">
    <citation type="submission" date="2021-03" db="EMBL/GenBank/DDBJ databases">
        <title>Complete genome sequence of Streptomyces cyanogenus S136, producer of anticancer angucycline landomycin A.</title>
        <authorList>
            <person name="Hrab P."/>
            <person name="Ruckert C."/>
            <person name="Busche T."/>
            <person name="Ostash I."/>
            <person name="Kalinowski J."/>
            <person name="Fedorenko V."/>
            <person name="Yushchuk O."/>
            <person name="Ostash B."/>
        </authorList>
    </citation>
    <scope>NUCLEOTIDE SEQUENCE [LARGE SCALE GENOMIC DNA]</scope>
    <source>
        <strain evidence="5 6">S136</strain>
    </source>
</reference>
<feature type="binding site" evidence="7 8">
    <location>
        <position position="164"/>
    </location>
    <ligand>
        <name>NADP(+)</name>
        <dbReference type="ChEBI" id="CHEBI:58349"/>
    </ligand>
</feature>
<keyword evidence="7 8" id="KW-0547">Nucleotide-binding</keyword>
<dbReference type="PRINTS" id="PR00080">
    <property type="entry name" value="SDRFAMILY"/>
</dbReference>
<evidence type="ECO:0000259" key="3">
    <source>
        <dbReference type="SMART" id="SM00822"/>
    </source>
</evidence>
<feature type="binding site" evidence="7 8">
    <location>
        <position position="38"/>
    </location>
    <ligand>
        <name>NADP(+)</name>
        <dbReference type="ChEBI" id="CHEBI:58349"/>
    </ligand>
</feature>
<feature type="binding site" evidence="7 8">
    <location>
        <position position="18"/>
    </location>
    <ligand>
        <name>NADP(+)</name>
        <dbReference type="ChEBI" id="CHEBI:58349"/>
    </ligand>
</feature>
<dbReference type="Proteomes" id="UP000663908">
    <property type="component" value="Chromosome"/>
</dbReference>
<feature type="binding site" evidence="7 8">
    <location>
        <position position="65"/>
    </location>
    <ligand>
        <name>NADP(+)</name>
        <dbReference type="ChEBI" id="CHEBI:58349"/>
    </ligand>
</feature>
<sequence length="253" mass="26195">MGNLTGKTALVTGASRGIGRAIAEKLGYAGALVAVHYATGADAAAEVAESIEKDGGRAFTVKAELGVPGDVDVLFEGLERGLKERTGATDLDILVNNAGVMAMGAPEEVTPEMFDRMMAVNAKAPFFIVQRALSVMPDGGRIINVSSGLTRVASPDQVTYGMSKGALEQIALHFSRHLGSRRITVNSVAPGSTDNGSALFQIPEVRETLSQLSTFGEVAEPAAIADVVAFLASEDARWITGAFIDASGGTLLG</sequence>
<dbReference type="EMBL" id="AF080235">
    <property type="protein sequence ID" value="AAD13552.1"/>
    <property type="molecule type" value="Genomic_DNA"/>
</dbReference>
<dbReference type="PDBsum" id="4OSO"/>
<feature type="binding site" evidence="7 8">
    <location>
        <position position="16"/>
    </location>
    <ligand>
        <name>NADP(+)</name>
        <dbReference type="ChEBI" id="CHEBI:58349"/>
    </ligand>
</feature>
<dbReference type="PANTHER" id="PTHR43639:SF1">
    <property type="entry name" value="SHORT-CHAIN DEHYDROGENASE_REDUCTASE FAMILY PROTEIN"/>
    <property type="match status" value="1"/>
</dbReference>
<evidence type="ECO:0000256" key="1">
    <source>
        <dbReference type="ARBA" id="ARBA00006484"/>
    </source>
</evidence>
<reference evidence="7 8" key="2">
    <citation type="journal article" date="2013" name="Biochemistry">
        <title>Structural and functional analysis of angucycline C-6 ketoreductase LanV involved in landomycin biosynthesis.</title>
        <authorList>
            <person name="Paananen P."/>
            <person name="Patrikainen P."/>
            <person name="Kallio P."/>
            <person name="Mantsala P."/>
            <person name="Niemi J."/>
            <person name="Niiranen L."/>
            <person name="Metsa-Ketela M."/>
        </authorList>
    </citation>
    <scope>X-RAY CRYSTALLOGRAPHY (1.70 ANGSTROMS) OF 2-253 IN COMPLEX WITH NADP(+)</scope>
</reference>
<dbReference type="EMBL" id="CP071839">
    <property type="protein sequence ID" value="QTE01586.1"/>
    <property type="molecule type" value="Genomic_DNA"/>
</dbReference>
<protein>
    <submittedName>
        <fullName evidence="5">3-oxoacyl-[acyl-carrier-protein] reductase FabG</fullName>
        <ecNumber evidence="5">1.1.1.100</ecNumber>
    </submittedName>
    <submittedName>
        <fullName evidence="4">Reductase homolog</fullName>
    </submittedName>
</protein>
<evidence type="ECO:0000313" key="5">
    <source>
        <dbReference type="EMBL" id="QTE01586.1"/>
    </source>
</evidence>
<feature type="binding site" evidence="7 8">
    <location>
        <position position="97"/>
    </location>
    <ligand>
        <name>NADP(+)</name>
        <dbReference type="ChEBI" id="CHEBI:58349"/>
    </ligand>
</feature>
<feature type="binding site" evidence="7 8">
    <location>
        <position position="39"/>
    </location>
    <ligand>
        <name>NADP(+)</name>
        <dbReference type="ChEBI" id="CHEBI:58349"/>
    </ligand>
</feature>
<dbReference type="SMR" id="Q9ZGC1"/>
<organism evidence="4">
    <name type="scientific">Streptomyces cyanogenus</name>
    <dbReference type="NCBI Taxonomy" id="80860"/>
    <lineage>
        <taxon>Bacteria</taxon>
        <taxon>Bacillati</taxon>
        <taxon>Actinomycetota</taxon>
        <taxon>Actinomycetes</taxon>
        <taxon>Kitasatosporales</taxon>
        <taxon>Streptomycetaceae</taxon>
        <taxon>Streptomyces</taxon>
    </lineage>
</organism>
<dbReference type="EvolutionaryTrace" id="Q9ZGC1"/>
<dbReference type="InterPro" id="IPR002347">
    <property type="entry name" value="SDR_fam"/>
</dbReference>
<feature type="binding site" evidence="7 8">
    <location>
        <position position="193"/>
    </location>
    <ligand>
        <name>NADP(+)</name>
        <dbReference type="ChEBI" id="CHEBI:58349"/>
    </ligand>
</feature>
<dbReference type="PDBsum" id="4KWH"/>
<keyword evidence="7 8" id="KW-0002">3D-structure</keyword>
<dbReference type="InterPro" id="IPR036291">
    <property type="entry name" value="NAD(P)-bd_dom_sf"/>
</dbReference>
<evidence type="ECO:0007829" key="7">
    <source>
        <dbReference type="PDB" id="4KWH"/>
    </source>
</evidence>
<dbReference type="Pfam" id="PF13561">
    <property type="entry name" value="adh_short_C2"/>
    <property type="match status" value="1"/>
</dbReference>